<feature type="compositionally biased region" description="Basic and acidic residues" evidence="1">
    <location>
        <begin position="1"/>
        <end position="19"/>
    </location>
</feature>
<evidence type="ECO:0000313" key="2">
    <source>
        <dbReference type="EMBL" id="KAK9512446.1"/>
    </source>
</evidence>
<gene>
    <name evidence="2" type="ORF">O3M35_000878</name>
</gene>
<dbReference type="EMBL" id="JAPXFL010000001">
    <property type="protein sequence ID" value="KAK9512446.1"/>
    <property type="molecule type" value="Genomic_DNA"/>
</dbReference>
<dbReference type="Proteomes" id="UP001461498">
    <property type="component" value="Unassembled WGS sequence"/>
</dbReference>
<keyword evidence="3" id="KW-1185">Reference proteome</keyword>
<dbReference type="AlphaFoldDB" id="A0AAW1DNW3"/>
<evidence type="ECO:0000256" key="1">
    <source>
        <dbReference type="SAM" id="MobiDB-lite"/>
    </source>
</evidence>
<organism evidence="2 3">
    <name type="scientific">Rhynocoris fuscipes</name>
    <dbReference type="NCBI Taxonomy" id="488301"/>
    <lineage>
        <taxon>Eukaryota</taxon>
        <taxon>Metazoa</taxon>
        <taxon>Ecdysozoa</taxon>
        <taxon>Arthropoda</taxon>
        <taxon>Hexapoda</taxon>
        <taxon>Insecta</taxon>
        <taxon>Pterygota</taxon>
        <taxon>Neoptera</taxon>
        <taxon>Paraneoptera</taxon>
        <taxon>Hemiptera</taxon>
        <taxon>Heteroptera</taxon>
        <taxon>Panheteroptera</taxon>
        <taxon>Cimicomorpha</taxon>
        <taxon>Reduviidae</taxon>
        <taxon>Harpactorinae</taxon>
        <taxon>Harpactorini</taxon>
        <taxon>Rhynocoris</taxon>
    </lineage>
</organism>
<feature type="region of interest" description="Disordered" evidence="1">
    <location>
        <begin position="1"/>
        <end position="38"/>
    </location>
</feature>
<accession>A0AAW1DNW3</accession>
<protein>
    <submittedName>
        <fullName evidence="2">Uncharacterized protein</fullName>
    </submittedName>
</protein>
<comment type="caution">
    <text evidence="2">The sequence shown here is derived from an EMBL/GenBank/DDBJ whole genome shotgun (WGS) entry which is preliminary data.</text>
</comment>
<sequence>MKDIVAKEGEKNTPKEDAAKPQPVKAETPAHNSGQEGKIAAPIPLPQIKKLLPPRHLATQTSQLKNDPLYEEAFVVEDDHGLQQEPRTRKFRLSFESLFNNN</sequence>
<proteinExistence type="predicted"/>
<name>A0AAW1DNW3_9HEMI</name>
<evidence type="ECO:0000313" key="3">
    <source>
        <dbReference type="Proteomes" id="UP001461498"/>
    </source>
</evidence>
<reference evidence="2 3" key="1">
    <citation type="submission" date="2022-12" db="EMBL/GenBank/DDBJ databases">
        <title>Chromosome-level genome assembly of true bugs.</title>
        <authorList>
            <person name="Ma L."/>
            <person name="Li H."/>
        </authorList>
    </citation>
    <scope>NUCLEOTIDE SEQUENCE [LARGE SCALE GENOMIC DNA]</scope>
    <source>
        <strain evidence="2">Lab_2022b</strain>
    </source>
</reference>